<dbReference type="InterPro" id="IPR002935">
    <property type="entry name" value="SAM_O-MeTrfase"/>
</dbReference>
<accession>A0A1Z2XHI8</accession>
<keyword evidence="1 4" id="KW-0489">Methyltransferase</keyword>
<dbReference type="OrthoDB" id="9799672at2"/>
<dbReference type="InterPro" id="IPR050362">
    <property type="entry name" value="Cation-dep_OMT"/>
</dbReference>
<dbReference type="Proteomes" id="UP000186351">
    <property type="component" value="Chromosome"/>
</dbReference>
<dbReference type="CDD" id="cd02440">
    <property type="entry name" value="AdoMet_MTases"/>
    <property type="match status" value="1"/>
</dbReference>
<evidence type="ECO:0000256" key="1">
    <source>
        <dbReference type="ARBA" id="ARBA00022603"/>
    </source>
</evidence>
<evidence type="ECO:0000313" key="5">
    <source>
        <dbReference type="Proteomes" id="UP000186351"/>
    </source>
</evidence>
<dbReference type="GO" id="GO:0008171">
    <property type="term" value="F:O-methyltransferase activity"/>
    <property type="evidence" value="ECO:0007669"/>
    <property type="project" value="InterPro"/>
</dbReference>
<dbReference type="PANTHER" id="PTHR10509:SF14">
    <property type="entry name" value="CAFFEOYL-COA O-METHYLTRANSFERASE 3-RELATED"/>
    <property type="match status" value="1"/>
</dbReference>
<dbReference type="InterPro" id="IPR029063">
    <property type="entry name" value="SAM-dependent_MTases_sf"/>
</dbReference>
<dbReference type="Gene3D" id="3.40.50.150">
    <property type="entry name" value="Vaccinia Virus protein VP39"/>
    <property type="match status" value="1"/>
</dbReference>
<proteinExistence type="predicted"/>
<dbReference type="PROSITE" id="PS51682">
    <property type="entry name" value="SAM_OMT_I"/>
    <property type="match status" value="1"/>
</dbReference>
<dbReference type="STRING" id="1796646.A4V02_09965"/>
<evidence type="ECO:0000256" key="3">
    <source>
        <dbReference type="ARBA" id="ARBA00022691"/>
    </source>
</evidence>
<dbReference type="GO" id="GO:0032259">
    <property type="term" value="P:methylation"/>
    <property type="evidence" value="ECO:0007669"/>
    <property type="project" value="UniProtKB-KW"/>
</dbReference>
<dbReference type="Pfam" id="PF01596">
    <property type="entry name" value="Methyltransf_3"/>
    <property type="match status" value="1"/>
</dbReference>
<organism evidence="4 5">
    <name type="scientific">Muribaculum intestinale</name>
    <dbReference type="NCBI Taxonomy" id="1796646"/>
    <lineage>
        <taxon>Bacteria</taxon>
        <taxon>Pseudomonadati</taxon>
        <taxon>Bacteroidota</taxon>
        <taxon>Bacteroidia</taxon>
        <taxon>Bacteroidales</taxon>
        <taxon>Muribaculaceae</taxon>
        <taxon>Muribaculum</taxon>
    </lineage>
</organism>
<evidence type="ECO:0000313" key="4">
    <source>
        <dbReference type="EMBL" id="ANU64006.1"/>
    </source>
</evidence>
<dbReference type="EMBL" id="CP015402">
    <property type="protein sequence ID" value="ANU64006.1"/>
    <property type="molecule type" value="Genomic_DNA"/>
</dbReference>
<sequence>MLLTDRDTERYILEHIDAEPAVLAELNRTTHVRCLYSNMCSGHLQGRILKMLVRMISPRRVLELGTFTGYSALCLAEGLENGGEVHTVEINDELTDMIEGYFEKAGYGDRIHLHVGDASEIVPLISGEPWDIVFIDANKRSYCEYYRMVLPLVRKGGFIIADNTLWYGKMTDGSAHDAQTLGIMEFNKMVGADASVEKVILPLRDGLTIIWKRD</sequence>
<dbReference type="AlphaFoldDB" id="A0A1B1SB29"/>
<dbReference type="GO" id="GO:0008757">
    <property type="term" value="F:S-adenosylmethionine-dependent methyltransferase activity"/>
    <property type="evidence" value="ECO:0007669"/>
    <property type="project" value="TreeGrafter"/>
</dbReference>
<keyword evidence="5" id="KW-1185">Reference proteome</keyword>
<protein>
    <submittedName>
        <fullName evidence="4">Methyltransferase</fullName>
    </submittedName>
</protein>
<dbReference type="PANTHER" id="PTHR10509">
    <property type="entry name" value="O-METHYLTRANSFERASE-RELATED"/>
    <property type="match status" value="1"/>
</dbReference>
<dbReference type="KEGG" id="pary:A4V02_09965"/>
<dbReference type="SUPFAM" id="SSF53335">
    <property type="entry name" value="S-adenosyl-L-methionine-dependent methyltransferases"/>
    <property type="match status" value="1"/>
</dbReference>
<accession>A0A1B1SB29</accession>
<name>A0A1B1SB29_9BACT</name>
<keyword evidence="2 4" id="KW-0808">Transferase</keyword>
<dbReference type="GeneID" id="65537193"/>
<evidence type="ECO:0000256" key="2">
    <source>
        <dbReference type="ARBA" id="ARBA00022679"/>
    </source>
</evidence>
<reference evidence="5" key="1">
    <citation type="submission" date="2016-04" db="EMBL/GenBank/DDBJ databases">
        <title>Complete Genome Sequences of Twelve Strains of a Stable Defined Moderately Diverse Mouse Microbiota 2 (sDMDMm2).</title>
        <authorList>
            <person name="Uchimura Y."/>
            <person name="Wyss M."/>
            <person name="Brugiroux S."/>
            <person name="Limenitakis J.P."/>
            <person name="Stecher B."/>
            <person name="McCoy K.D."/>
            <person name="Macpherson A.J."/>
        </authorList>
    </citation>
    <scope>NUCLEOTIDE SEQUENCE [LARGE SCALE GENOMIC DNA]</scope>
    <source>
        <strain evidence="5">YL27</strain>
    </source>
</reference>
<dbReference type="RefSeq" id="WP_068961299.1">
    <property type="nucleotide sequence ID" value="NZ_CAJTAP010000048.1"/>
</dbReference>
<keyword evidence="3" id="KW-0949">S-adenosyl-L-methionine</keyword>
<gene>
    <name evidence="4" type="ORF">A4V02_09965</name>
</gene>